<evidence type="ECO:0000313" key="1">
    <source>
        <dbReference type="EMBL" id="PCE62647.1"/>
    </source>
</evidence>
<dbReference type="RefSeq" id="WP_097443734.1">
    <property type="nucleotide sequence ID" value="NZ_NBWU01000008.1"/>
</dbReference>
<reference evidence="1 2" key="1">
    <citation type="submission" date="2017-04" db="EMBL/GenBank/DDBJ databases">
        <title>A new member of the family Flavobacteriaceae isolated from ascidians.</title>
        <authorList>
            <person name="Chen L."/>
        </authorList>
    </citation>
    <scope>NUCLEOTIDE SEQUENCE [LARGE SCALE GENOMIC DNA]</scope>
    <source>
        <strain evidence="1 2">HQA918</strain>
    </source>
</reference>
<sequence>MMKMTNVQLFLGGGLLLLTILLVFRGFNRHEEQGPVSPFTHEVIRKASGYGYIIYHNDKVLIKQEYIPVISGKNKFPNRSSAKKTAQLVVRKLELGIDPRVSLEELSLLGVKAPKR</sequence>
<dbReference type="OrthoDB" id="674043at2"/>
<organism evidence="1 2">
    <name type="scientific">Sediminicola luteus</name>
    <dbReference type="NCBI Taxonomy" id="319238"/>
    <lineage>
        <taxon>Bacteria</taxon>
        <taxon>Pseudomonadati</taxon>
        <taxon>Bacteroidota</taxon>
        <taxon>Flavobacteriia</taxon>
        <taxon>Flavobacteriales</taxon>
        <taxon>Flavobacteriaceae</taxon>
        <taxon>Sediminicola</taxon>
    </lineage>
</organism>
<evidence type="ECO:0008006" key="3">
    <source>
        <dbReference type="Google" id="ProtNLM"/>
    </source>
</evidence>
<accession>A0A2A4G1T5</accession>
<name>A0A2A4G1T5_9FLAO</name>
<proteinExistence type="predicted"/>
<dbReference type="Proteomes" id="UP000219559">
    <property type="component" value="Unassembled WGS sequence"/>
</dbReference>
<gene>
    <name evidence="1" type="ORF">B7P33_18615</name>
</gene>
<protein>
    <recommendedName>
        <fullName evidence="3">DUF4907 domain-containing protein</fullName>
    </recommendedName>
</protein>
<comment type="caution">
    <text evidence="1">The sequence shown here is derived from an EMBL/GenBank/DDBJ whole genome shotgun (WGS) entry which is preliminary data.</text>
</comment>
<dbReference type="EMBL" id="NBWU01000008">
    <property type="protein sequence ID" value="PCE62647.1"/>
    <property type="molecule type" value="Genomic_DNA"/>
</dbReference>
<dbReference type="AlphaFoldDB" id="A0A2A4G1T5"/>
<dbReference type="InterPro" id="IPR032593">
    <property type="entry name" value="DUF4907"/>
</dbReference>
<keyword evidence="2" id="KW-1185">Reference proteome</keyword>
<dbReference type="Pfam" id="PF16250">
    <property type="entry name" value="DUF4907"/>
    <property type="match status" value="1"/>
</dbReference>
<evidence type="ECO:0000313" key="2">
    <source>
        <dbReference type="Proteomes" id="UP000219559"/>
    </source>
</evidence>